<dbReference type="InterPro" id="IPR036938">
    <property type="entry name" value="PAP2/HPO_sf"/>
</dbReference>
<dbReference type="Gene3D" id="1.20.144.10">
    <property type="entry name" value="Phosphatidic acid phosphatase type 2/haloperoxidase"/>
    <property type="match status" value="1"/>
</dbReference>
<keyword evidence="1" id="KW-0472">Membrane</keyword>
<dbReference type="Proteomes" id="UP000031971">
    <property type="component" value="Unassembled WGS sequence"/>
</dbReference>
<gene>
    <name evidence="3" type="ORF">CCC_03959</name>
</gene>
<feature type="domain" description="Phosphatidic acid phosphatase type 2/haloperoxidase" evidence="2">
    <location>
        <begin position="91"/>
        <end position="217"/>
    </location>
</feature>
<reference evidence="3 4" key="1">
    <citation type="submission" date="2015-01" db="EMBL/GenBank/DDBJ databases">
        <title>Genome Sequence of Magnetospirillum magnetotacticum Strain MS-1.</title>
        <authorList>
            <person name="Marinov G.K."/>
            <person name="Smalley M.D."/>
            <person name="DeSalvo G."/>
        </authorList>
    </citation>
    <scope>NUCLEOTIDE SEQUENCE [LARGE SCALE GENOMIC DNA]</scope>
    <source>
        <strain evidence="3 4">MS-1</strain>
    </source>
</reference>
<comment type="caution">
    <text evidence="3">The sequence shown here is derived from an EMBL/GenBank/DDBJ whole genome shotgun (WGS) entry which is preliminary data.</text>
</comment>
<dbReference type="EMBL" id="JXSL01000022">
    <property type="protein sequence ID" value="KIL99787.1"/>
    <property type="molecule type" value="Genomic_DNA"/>
</dbReference>
<feature type="transmembrane region" description="Helical" evidence="1">
    <location>
        <begin position="90"/>
        <end position="109"/>
    </location>
</feature>
<evidence type="ECO:0000256" key="1">
    <source>
        <dbReference type="SAM" id="Phobius"/>
    </source>
</evidence>
<dbReference type="AlphaFoldDB" id="A0A0C2UE51"/>
<protein>
    <submittedName>
        <fullName evidence="3">Phosphoesterase PA-phosphatase related</fullName>
    </submittedName>
</protein>
<proteinExistence type="predicted"/>
<keyword evidence="1" id="KW-1133">Transmembrane helix</keyword>
<keyword evidence="1" id="KW-0812">Transmembrane</keyword>
<dbReference type="CDD" id="cd03396">
    <property type="entry name" value="PAP2_like_6"/>
    <property type="match status" value="1"/>
</dbReference>
<keyword evidence="4" id="KW-1185">Reference proteome</keyword>
<dbReference type="SMART" id="SM00014">
    <property type="entry name" value="acidPPc"/>
    <property type="match status" value="1"/>
</dbReference>
<name>A0A0C2UE51_PARME</name>
<feature type="transmembrane region" description="Helical" evidence="1">
    <location>
        <begin position="175"/>
        <end position="196"/>
    </location>
</feature>
<dbReference type="Pfam" id="PF01569">
    <property type="entry name" value="PAP2"/>
    <property type="match status" value="1"/>
</dbReference>
<dbReference type="STRING" id="272627.CCC_03959"/>
<evidence type="ECO:0000313" key="4">
    <source>
        <dbReference type="Proteomes" id="UP000031971"/>
    </source>
</evidence>
<feature type="transmembrane region" description="Helical" evidence="1">
    <location>
        <begin position="202"/>
        <end position="220"/>
    </location>
</feature>
<dbReference type="RefSeq" id="WP_009868165.1">
    <property type="nucleotide sequence ID" value="NZ_JXSL01000022.1"/>
</dbReference>
<accession>A0A0C2UE51</accession>
<feature type="transmembrane region" description="Helical" evidence="1">
    <location>
        <begin position="12"/>
        <end position="35"/>
    </location>
</feature>
<feature type="transmembrane region" description="Helical" evidence="1">
    <location>
        <begin position="56"/>
        <end position="78"/>
    </location>
</feature>
<sequence>MGASLLRNPWTWALAALVPLTLFPAIDIGTSALFYDAAGRGFPFRVHPLGEFARKTLPIFLFIAAGLIALGGAASALLKRPVAGIDPRKALLVVVSLALGPGLMVNVVLKDNWGRPRPSTIAEFNAGHTPALRYTPPLIISDQCPDNCSFPSGHAALGFWTVSLALMAPPRRRRIAVMAGLGFGLAMGLVRIAQGGHFLSDVAYSGVIVVGLIMGLHRLIPRPDRSAARKNNETEAFRAP</sequence>
<evidence type="ECO:0000259" key="2">
    <source>
        <dbReference type="SMART" id="SM00014"/>
    </source>
</evidence>
<dbReference type="OrthoDB" id="9813524at2"/>
<dbReference type="SUPFAM" id="SSF48317">
    <property type="entry name" value="Acid phosphatase/Vanadium-dependent haloperoxidase"/>
    <property type="match status" value="1"/>
</dbReference>
<evidence type="ECO:0000313" key="3">
    <source>
        <dbReference type="EMBL" id="KIL99787.1"/>
    </source>
</evidence>
<organism evidence="3 4">
    <name type="scientific">Paramagnetospirillum magnetotacticum MS-1</name>
    <dbReference type="NCBI Taxonomy" id="272627"/>
    <lineage>
        <taxon>Bacteria</taxon>
        <taxon>Pseudomonadati</taxon>
        <taxon>Pseudomonadota</taxon>
        <taxon>Alphaproteobacteria</taxon>
        <taxon>Rhodospirillales</taxon>
        <taxon>Magnetospirillaceae</taxon>
        <taxon>Paramagnetospirillum</taxon>
    </lineage>
</organism>
<dbReference type="InterPro" id="IPR000326">
    <property type="entry name" value="PAP2/HPO"/>
</dbReference>